<name>A0A8U0A2D5_9EURY</name>
<dbReference type="GO" id="GO:0046677">
    <property type="term" value="P:response to antibiotic"/>
    <property type="evidence" value="ECO:0007669"/>
    <property type="project" value="InterPro"/>
</dbReference>
<evidence type="ECO:0000256" key="3">
    <source>
        <dbReference type="ARBA" id="ARBA00023315"/>
    </source>
</evidence>
<dbReference type="InterPro" id="IPR028345">
    <property type="entry name" value="Antibiotic_NAT-like"/>
</dbReference>
<gene>
    <name evidence="4" type="ORF">MW046_00850</name>
</gene>
<accession>A0A8U0A2D5</accession>
<keyword evidence="5" id="KW-1185">Reference proteome</keyword>
<dbReference type="SUPFAM" id="SSF110710">
    <property type="entry name" value="TTHA0583/YokD-like"/>
    <property type="match status" value="1"/>
</dbReference>
<keyword evidence="2" id="KW-0808">Transferase</keyword>
<dbReference type="PANTHER" id="PTHR11104">
    <property type="entry name" value="AMINOGLYCOSIDE N3-ACETYLTRANSFERASE"/>
    <property type="match status" value="1"/>
</dbReference>
<evidence type="ECO:0000313" key="5">
    <source>
        <dbReference type="Proteomes" id="UP000831768"/>
    </source>
</evidence>
<keyword evidence="3" id="KW-0012">Acyltransferase</keyword>
<organism evidence="4 5">
    <name type="scientific">Halocatena salina</name>
    <dbReference type="NCBI Taxonomy" id="2934340"/>
    <lineage>
        <taxon>Archaea</taxon>
        <taxon>Methanobacteriati</taxon>
        <taxon>Methanobacteriota</taxon>
        <taxon>Stenosarchaea group</taxon>
        <taxon>Halobacteria</taxon>
        <taxon>Halobacteriales</taxon>
        <taxon>Natronomonadaceae</taxon>
        <taxon>Halocatena</taxon>
    </lineage>
</organism>
<protein>
    <submittedName>
        <fullName evidence="4">AAC(3) family N-acetyltransferase</fullName>
    </submittedName>
</protein>
<dbReference type="EMBL" id="CP096019">
    <property type="protein sequence ID" value="UPM43016.1"/>
    <property type="molecule type" value="Genomic_DNA"/>
</dbReference>
<sequence length="151" mass="16945">MFPWVSGTVRSRHPEFSFAAWGHAAEEITADHGFDDGLGEHSPLARLYDRYADVLFLGTDHSTNTSLHLAEYRADIPAERTSNVVPVAEDGERHRIEYENIETNTEDFPELGTAFEREVGCATGTVGAAESKLMNQREMVDFAVDWLETNR</sequence>
<dbReference type="InterPro" id="IPR003679">
    <property type="entry name" value="Amioglycoside_AcTrfase"/>
</dbReference>
<dbReference type="AlphaFoldDB" id="A0A8U0A2D5"/>
<dbReference type="Pfam" id="PF02522">
    <property type="entry name" value="Antibiotic_NAT"/>
    <property type="match status" value="1"/>
</dbReference>
<dbReference type="GO" id="GO:0008080">
    <property type="term" value="F:N-acetyltransferase activity"/>
    <property type="evidence" value="ECO:0007669"/>
    <property type="project" value="InterPro"/>
</dbReference>
<comment type="similarity">
    <text evidence="1">Belongs to the antibiotic N-acetyltransferase family.</text>
</comment>
<dbReference type="PANTHER" id="PTHR11104:SF0">
    <property type="entry name" value="SPBETA PROPHAGE-DERIVED AMINOGLYCOSIDE N(3')-ACETYLTRANSFERASE-LIKE PROTEIN YOKD"/>
    <property type="match status" value="1"/>
</dbReference>
<evidence type="ECO:0000313" key="4">
    <source>
        <dbReference type="EMBL" id="UPM43016.1"/>
    </source>
</evidence>
<reference evidence="4" key="1">
    <citation type="submission" date="2022-04" db="EMBL/GenBank/DDBJ databases">
        <title>Halocatena sp. nov., isolated from a salt lake.</title>
        <authorList>
            <person name="Cui H.-L."/>
        </authorList>
    </citation>
    <scope>NUCLEOTIDE SEQUENCE</scope>
    <source>
        <strain evidence="4">AD-1</strain>
    </source>
</reference>
<evidence type="ECO:0000256" key="1">
    <source>
        <dbReference type="ARBA" id="ARBA00006383"/>
    </source>
</evidence>
<proteinExistence type="inferred from homology"/>
<dbReference type="Proteomes" id="UP000831768">
    <property type="component" value="Chromosome"/>
</dbReference>
<dbReference type="KEGG" id="haad:MW046_00850"/>
<evidence type="ECO:0000256" key="2">
    <source>
        <dbReference type="ARBA" id="ARBA00022679"/>
    </source>
</evidence>